<keyword evidence="11" id="KW-0175">Coiled coil</keyword>
<evidence type="ECO:0000256" key="4">
    <source>
        <dbReference type="ARBA" id="ARBA00022527"/>
    </source>
</evidence>
<feature type="binding site" evidence="10">
    <location>
        <position position="545"/>
    </location>
    <ligand>
        <name>ATP</name>
        <dbReference type="ChEBI" id="CHEBI:30616"/>
    </ligand>
</feature>
<dbReference type="InParanoid" id="A0A200QU61"/>
<organism evidence="14 15">
    <name type="scientific">Macleaya cordata</name>
    <name type="common">Five-seeded plume-poppy</name>
    <name type="synonym">Bocconia cordata</name>
    <dbReference type="NCBI Taxonomy" id="56857"/>
    <lineage>
        <taxon>Eukaryota</taxon>
        <taxon>Viridiplantae</taxon>
        <taxon>Streptophyta</taxon>
        <taxon>Embryophyta</taxon>
        <taxon>Tracheophyta</taxon>
        <taxon>Spermatophyta</taxon>
        <taxon>Magnoliopsida</taxon>
        <taxon>Ranunculales</taxon>
        <taxon>Papaveraceae</taxon>
        <taxon>Papaveroideae</taxon>
        <taxon>Macleaya</taxon>
    </lineage>
</organism>
<evidence type="ECO:0000256" key="11">
    <source>
        <dbReference type="SAM" id="Coils"/>
    </source>
</evidence>
<comment type="caution">
    <text evidence="14">The sequence shown here is derived from an EMBL/GenBank/DDBJ whole genome shotgun (WGS) entry which is preliminary data.</text>
</comment>
<dbReference type="OrthoDB" id="4062651at2759"/>
<keyword evidence="15" id="KW-1185">Reference proteome</keyword>
<evidence type="ECO:0000256" key="5">
    <source>
        <dbReference type="ARBA" id="ARBA00022679"/>
    </source>
</evidence>
<keyword evidence="7 14" id="KW-0418">Kinase</keyword>
<dbReference type="SUPFAM" id="SSF56112">
    <property type="entry name" value="Protein kinase-like (PK-like)"/>
    <property type="match status" value="1"/>
</dbReference>
<dbReference type="Gene3D" id="3.40.50.620">
    <property type="entry name" value="HUPs"/>
    <property type="match status" value="1"/>
</dbReference>
<evidence type="ECO:0000259" key="13">
    <source>
        <dbReference type="PROSITE" id="PS51698"/>
    </source>
</evidence>
<dbReference type="InterPro" id="IPR003613">
    <property type="entry name" value="Ubox_domain"/>
</dbReference>
<dbReference type="PROSITE" id="PS00107">
    <property type="entry name" value="PROTEIN_KINASE_ATP"/>
    <property type="match status" value="1"/>
</dbReference>
<dbReference type="AlphaFoldDB" id="A0A200QU61"/>
<dbReference type="GO" id="GO:0004674">
    <property type="term" value="F:protein serine/threonine kinase activity"/>
    <property type="evidence" value="ECO:0007669"/>
    <property type="project" value="UniProtKB-KW"/>
</dbReference>
<dbReference type="SMART" id="SM00220">
    <property type="entry name" value="S_TKc"/>
    <property type="match status" value="1"/>
</dbReference>
<evidence type="ECO:0000256" key="3">
    <source>
        <dbReference type="ARBA" id="ARBA00012483"/>
    </source>
</evidence>
<dbReference type="OMA" id="CKNNSPP"/>
<dbReference type="EC" id="2.3.2.27" evidence="3"/>
<keyword evidence="5" id="KW-0808">Transferase</keyword>
<dbReference type="FunCoup" id="A0A200QU61">
    <property type="interactions" value="1029"/>
</dbReference>
<dbReference type="CDD" id="cd01989">
    <property type="entry name" value="USP_STK_Ubox_N"/>
    <property type="match status" value="1"/>
</dbReference>
<dbReference type="SMART" id="SM00504">
    <property type="entry name" value="Ubox"/>
    <property type="match status" value="1"/>
</dbReference>
<comment type="catalytic activity">
    <reaction evidence="1">
        <text>S-ubiquitinyl-[E2 ubiquitin-conjugating enzyme]-L-cysteine + [acceptor protein]-L-lysine = [E2 ubiquitin-conjugating enzyme]-L-cysteine + N(6)-ubiquitinyl-[acceptor protein]-L-lysine.</text>
        <dbReference type="EC" id="2.3.2.27"/>
    </reaction>
</comment>
<dbReference type="InterPro" id="IPR000719">
    <property type="entry name" value="Prot_kinase_dom"/>
</dbReference>
<evidence type="ECO:0000256" key="6">
    <source>
        <dbReference type="ARBA" id="ARBA00022741"/>
    </source>
</evidence>
<reference evidence="14 15" key="1">
    <citation type="journal article" date="2017" name="Mol. Plant">
        <title>The Genome of Medicinal Plant Macleaya cordata Provides New Insights into Benzylisoquinoline Alkaloids Metabolism.</title>
        <authorList>
            <person name="Liu X."/>
            <person name="Liu Y."/>
            <person name="Huang P."/>
            <person name="Ma Y."/>
            <person name="Qing Z."/>
            <person name="Tang Q."/>
            <person name="Cao H."/>
            <person name="Cheng P."/>
            <person name="Zheng Y."/>
            <person name="Yuan Z."/>
            <person name="Zhou Y."/>
            <person name="Liu J."/>
            <person name="Tang Z."/>
            <person name="Zhuo Y."/>
            <person name="Zhang Y."/>
            <person name="Yu L."/>
            <person name="Huang J."/>
            <person name="Yang P."/>
            <person name="Peng Q."/>
            <person name="Zhang J."/>
            <person name="Jiang W."/>
            <person name="Zhang Z."/>
            <person name="Lin K."/>
            <person name="Ro D.K."/>
            <person name="Chen X."/>
            <person name="Xiong X."/>
            <person name="Shang Y."/>
            <person name="Huang S."/>
            <person name="Zeng J."/>
        </authorList>
    </citation>
    <scope>NUCLEOTIDE SEQUENCE [LARGE SCALE GENOMIC DNA]</scope>
    <source>
        <strain evidence="15">cv. BLH2017</strain>
        <tissue evidence="14">Root</tissue>
    </source>
</reference>
<evidence type="ECO:0000256" key="9">
    <source>
        <dbReference type="ARBA" id="ARBA00022840"/>
    </source>
</evidence>
<keyword evidence="8" id="KW-0833">Ubl conjugation pathway</keyword>
<evidence type="ECO:0000313" key="14">
    <source>
        <dbReference type="EMBL" id="OVA14018.1"/>
    </source>
</evidence>
<name>A0A200QU61_MACCD</name>
<dbReference type="PANTHER" id="PTHR45647">
    <property type="entry name" value="OS02G0152300 PROTEIN"/>
    <property type="match status" value="1"/>
</dbReference>
<dbReference type="Pfam" id="PF00069">
    <property type="entry name" value="Pkinase"/>
    <property type="match status" value="1"/>
</dbReference>
<dbReference type="FunFam" id="3.30.200.20:FF:000039">
    <property type="entry name" value="receptor-like protein kinase FERONIA"/>
    <property type="match status" value="1"/>
</dbReference>
<evidence type="ECO:0000256" key="8">
    <source>
        <dbReference type="ARBA" id="ARBA00022786"/>
    </source>
</evidence>
<dbReference type="InterPro" id="IPR013083">
    <property type="entry name" value="Znf_RING/FYVE/PHD"/>
</dbReference>
<dbReference type="GO" id="GO:0016567">
    <property type="term" value="P:protein ubiquitination"/>
    <property type="evidence" value="ECO:0007669"/>
    <property type="project" value="UniProtKB-UniPathway"/>
</dbReference>
<keyword evidence="4" id="KW-0723">Serine/threonine-protein kinase</keyword>
<dbReference type="EMBL" id="MVGT01001064">
    <property type="protein sequence ID" value="OVA14018.1"/>
    <property type="molecule type" value="Genomic_DNA"/>
</dbReference>
<dbReference type="GO" id="GO:0061630">
    <property type="term" value="F:ubiquitin protein ligase activity"/>
    <property type="evidence" value="ECO:0007669"/>
    <property type="project" value="UniProtKB-EC"/>
</dbReference>
<dbReference type="Pfam" id="PF04564">
    <property type="entry name" value="U-box"/>
    <property type="match status" value="1"/>
</dbReference>
<dbReference type="CDD" id="cd14066">
    <property type="entry name" value="STKc_IRAK"/>
    <property type="match status" value="1"/>
</dbReference>
<feature type="coiled-coil region" evidence="11">
    <location>
        <begin position="399"/>
        <end position="489"/>
    </location>
</feature>
<evidence type="ECO:0000256" key="7">
    <source>
        <dbReference type="ARBA" id="ARBA00022777"/>
    </source>
</evidence>
<evidence type="ECO:0000256" key="2">
    <source>
        <dbReference type="ARBA" id="ARBA00004906"/>
    </source>
</evidence>
<dbReference type="InterPro" id="IPR014729">
    <property type="entry name" value="Rossmann-like_a/b/a_fold"/>
</dbReference>
<dbReference type="PANTHER" id="PTHR45647:SF100">
    <property type="entry name" value="U-BOX DOMAIN-CONTAINING PROTEIN 33"/>
    <property type="match status" value="1"/>
</dbReference>
<feature type="domain" description="U-box" evidence="13">
    <location>
        <begin position="807"/>
        <end position="878"/>
    </location>
</feature>
<dbReference type="Proteomes" id="UP000195402">
    <property type="component" value="Unassembled WGS sequence"/>
</dbReference>
<sequence length="878" mass="99763">MANVDGDIEEQEQEQNNPLLVMEEKMYVAVSRDVKESKSTLLWALQNSGGRKICLLHVHQPAQMIPIMGGKFPADKLKPEEVTAFRDLERQKMIRSLNEYLLICSQVGVRAEKVEIEMDSIEKGIIELISRHEIKRLVMGAAADKHYWKKMTMLKSKKAIFVCKQAPVFCHIWFVCKGCLIHTREGSLGGTELQTTPLQVVSPTTGTAQSDRARLRSLSEGQKDHVRLTNPVQDLFRRVKSDNFDSHGGRVTALSTLEGMRAMPMLGSEGSADEWKEIPRRSPSKGSGFSIWSLSEVVEASDSIPLVRYAESEDGLIMPAVHESEEDSQYSSPPNEPVERRITDEMYDQLQQAMAETEDSKREAFEESIRRRKAERYAIDAMRKAKSSERLYTNEVKQRKEMEELLARETLVLKEMKNQQVDIMEELRTAQEQILALERKLNDSDQMVKELEEKIVSAMELLRTLKKERDEMQLERDNAVREAEDFRKRREEEKIISKCPEFFSEFSFLEIEEATSKFDTSLMIGEGGYGCVYRGYLHNTEVAIKMLHSNNLQGHSEFQQEVDVLSRVRHPNIVTLIGACPEAWALIYEYLPGGSLEDRLACKDNTPPLPWQTRTQIAIEICSALIFLHTSNPNSIVHGDLKPANVLLDANFVSKLGDFGICRLIPRDECSSGNTTPFCRTNPKGTLIYMDPEFLGTGELTPKSDVYSFGIVLLRLLTGRPAMVLVKEVQYALEKGNLNAVLDESAGNWPFVQAKQLAQLALRCCELNRRSRPDLESEVWKVLEPLKDSCRASSSFRMGDDEHSQVPPPSYFICPILQQMMREPHVAADGFTYEGEALKEWLDGGNDTSPMTNLKLAHRNLVPNHSLRSAIQEWLQQR</sequence>
<dbReference type="InterPro" id="IPR017441">
    <property type="entry name" value="Protein_kinase_ATP_BS"/>
</dbReference>
<dbReference type="GO" id="GO:0005524">
    <property type="term" value="F:ATP binding"/>
    <property type="evidence" value="ECO:0007669"/>
    <property type="project" value="UniProtKB-UniRule"/>
</dbReference>
<feature type="domain" description="Protein kinase" evidence="12">
    <location>
        <begin position="518"/>
        <end position="787"/>
    </location>
</feature>
<dbReference type="PROSITE" id="PS00108">
    <property type="entry name" value="PROTEIN_KINASE_ST"/>
    <property type="match status" value="1"/>
</dbReference>
<dbReference type="Gene3D" id="3.30.40.10">
    <property type="entry name" value="Zinc/RING finger domain, C3HC4 (zinc finger)"/>
    <property type="match status" value="1"/>
</dbReference>
<dbReference type="InterPro" id="IPR051348">
    <property type="entry name" value="U-box_ubiquitin_ligases"/>
</dbReference>
<evidence type="ECO:0000259" key="12">
    <source>
        <dbReference type="PROSITE" id="PS50011"/>
    </source>
</evidence>
<evidence type="ECO:0000313" key="15">
    <source>
        <dbReference type="Proteomes" id="UP000195402"/>
    </source>
</evidence>
<dbReference type="InterPro" id="IPR011009">
    <property type="entry name" value="Kinase-like_dom_sf"/>
</dbReference>
<comment type="pathway">
    <text evidence="2">Protein modification; protein ubiquitination.</text>
</comment>
<dbReference type="Gene3D" id="1.10.510.10">
    <property type="entry name" value="Transferase(Phosphotransferase) domain 1"/>
    <property type="match status" value="1"/>
</dbReference>
<keyword evidence="9 10" id="KW-0067">ATP-binding</keyword>
<proteinExistence type="predicted"/>
<dbReference type="UniPathway" id="UPA00143"/>
<gene>
    <name evidence="14" type="ORF">BVC80_1787g94</name>
</gene>
<accession>A0A200QU61</accession>
<evidence type="ECO:0000256" key="1">
    <source>
        <dbReference type="ARBA" id="ARBA00000900"/>
    </source>
</evidence>
<dbReference type="SUPFAM" id="SSF57850">
    <property type="entry name" value="RING/U-box"/>
    <property type="match status" value="1"/>
</dbReference>
<dbReference type="STRING" id="56857.A0A200QU61"/>
<keyword evidence="6 10" id="KW-0547">Nucleotide-binding</keyword>
<dbReference type="InterPro" id="IPR008271">
    <property type="entry name" value="Ser/Thr_kinase_AS"/>
</dbReference>
<evidence type="ECO:0000256" key="10">
    <source>
        <dbReference type="PROSITE-ProRule" id="PRU10141"/>
    </source>
</evidence>
<dbReference type="PROSITE" id="PS51698">
    <property type="entry name" value="U_BOX"/>
    <property type="match status" value="1"/>
</dbReference>
<dbReference type="Gene3D" id="3.30.200.20">
    <property type="entry name" value="Phosphorylase Kinase, domain 1"/>
    <property type="match status" value="1"/>
</dbReference>
<dbReference type="CDD" id="cd16655">
    <property type="entry name" value="RING-Ubox_WDSUB1-like"/>
    <property type="match status" value="1"/>
</dbReference>
<protein>
    <recommendedName>
        <fullName evidence="3">RING-type E3 ubiquitin transferase</fullName>
        <ecNumber evidence="3">2.3.2.27</ecNumber>
    </recommendedName>
</protein>
<dbReference type="PROSITE" id="PS50011">
    <property type="entry name" value="PROTEIN_KINASE_DOM"/>
    <property type="match status" value="1"/>
</dbReference>